<evidence type="ECO:0000313" key="4">
    <source>
        <dbReference type="EMBL" id="NML48559.1"/>
    </source>
</evidence>
<feature type="domain" description="BON" evidence="3">
    <location>
        <begin position="127"/>
        <end position="194"/>
    </location>
</feature>
<comment type="caution">
    <text evidence="4">The sequence shown here is derived from an EMBL/GenBank/DDBJ whole genome shotgun (WGS) entry which is preliminary data.</text>
</comment>
<evidence type="ECO:0000259" key="3">
    <source>
        <dbReference type="PROSITE" id="PS50914"/>
    </source>
</evidence>
<feature type="chain" id="PRO_5032792658" evidence="2">
    <location>
        <begin position="19"/>
        <end position="245"/>
    </location>
</feature>
<dbReference type="PROSITE" id="PS51257">
    <property type="entry name" value="PROKAR_LIPOPROTEIN"/>
    <property type="match status" value="1"/>
</dbReference>
<dbReference type="Pfam" id="PF04972">
    <property type="entry name" value="BON"/>
    <property type="match status" value="2"/>
</dbReference>
<feature type="signal peptide" evidence="2">
    <location>
        <begin position="1"/>
        <end position="18"/>
    </location>
</feature>
<dbReference type="InterPro" id="IPR051686">
    <property type="entry name" value="Lipoprotein_DolP"/>
</dbReference>
<evidence type="ECO:0000313" key="5">
    <source>
        <dbReference type="Proteomes" id="UP000541185"/>
    </source>
</evidence>
<dbReference type="SMART" id="SM00749">
    <property type="entry name" value="BON"/>
    <property type="match status" value="2"/>
</dbReference>
<dbReference type="Gene3D" id="3.30.1340.30">
    <property type="match status" value="1"/>
</dbReference>
<evidence type="ECO:0000256" key="1">
    <source>
        <dbReference type="SAM" id="MobiDB-lite"/>
    </source>
</evidence>
<proteinExistence type="predicted"/>
<accession>A0A848HGK4</accession>
<name>A0A848HGK4_9BURK</name>
<protein>
    <submittedName>
        <fullName evidence="4">BON domain-containing protein</fullName>
    </submittedName>
</protein>
<dbReference type="AlphaFoldDB" id="A0A848HGK4"/>
<dbReference type="PROSITE" id="PS50914">
    <property type="entry name" value="BON"/>
    <property type="match status" value="2"/>
</dbReference>
<dbReference type="PANTHER" id="PTHR34606:SF15">
    <property type="entry name" value="BON DOMAIN-CONTAINING PROTEIN"/>
    <property type="match status" value="1"/>
</dbReference>
<dbReference type="RefSeq" id="WP_169422901.1">
    <property type="nucleotide sequence ID" value="NZ_JABBFX010000006.1"/>
</dbReference>
<keyword evidence="5" id="KW-1185">Reference proteome</keyword>
<feature type="compositionally biased region" description="Pro residues" evidence="1">
    <location>
        <begin position="209"/>
        <end position="218"/>
    </location>
</feature>
<gene>
    <name evidence="4" type="ORF">HHL11_32745</name>
</gene>
<feature type="region of interest" description="Disordered" evidence="1">
    <location>
        <begin position="209"/>
        <end position="245"/>
    </location>
</feature>
<evidence type="ECO:0000256" key="2">
    <source>
        <dbReference type="SAM" id="SignalP"/>
    </source>
</evidence>
<dbReference type="Proteomes" id="UP000541185">
    <property type="component" value="Unassembled WGS sequence"/>
</dbReference>
<feature type="domain" description="BON" evidence="3">
    <location>
        <begin position="49"/>
        <end position="118"/>
    </location>
</feature>
<dbReference type="InterPro" id="IPR014004">
    <property type="entry name" value="Transpt-assoc_nodulatn_dom_bac"/>
</dbReference>
<reference evidence="4 5" key="1">
    <citation type="submission" date="2020-04" db="EMBL/GenBank/DDBJ databases">
        <title>Ramlibacter sp. G-1-2-2 isolated from soil.</title>
        <authorList>
            <person name="Dahal R.H."/>
        </authorList>
    </citation>
    <scope>NUCLEOTIDE SEQUENCE [LARGE SCALE GENOMIC DNA]</scope>
    <source>
        <strain evidence="4 5">G-1-2-2</strain>
    </source>
</reference>
<sequence>MKLQYPSFALRLAAIAVAASTLGGCAAVVVGAAAGTALMATDRRSSGAQVDDETIEVRSALRLSEALGDKAHINVTSYNRQVLMTGEVPSDQAKQMAETIVGRVDNVRSVVNELAVAPPSSLQQRSTDTYVTGKIRASLVDASDLQNQAFKVVTERGTVYLMGRVTPYEAERGTLIARQTSGVGKVVRMFELVTPEDLRALGITAPAAPAPAPAPVPAANPATAVPPATTTLQTESGGAVATPVR</sequence>
<feature type="compositionally biased region" description="Low complexity" evidence="1">
    <location>
        <begin position="219"/>
        <end position="231"/>
    </location>
</feature>
<organism evidence="4 5">
    <name type="scientific">Ramlibacter agri</name>
    <dbReference type="NCBI Taxonomy" id="2728837"/>
    <lineage>
        <taxon>Bacteria</taxon>
        <taxon>Pseudomonadati</taxon>
        <taxon>Pseudomonadota</taxon>
        <taxon>Betaproteobacteria</taxon>
        <taxon>Burkholderiales</taxon>
        <taxon>Comamonadaceae</taxon>
        <taxon>Ramlibacter</taxon>
    </lineage>
</organism>
<dbReference type="InterPro" id="IPR007055">
    <property type="entry name" value="BON_dom"/>
</dbReference>
<dbReference type="PANTHER" id="PTHR34606">
    <property type="entry name" value="BON DOMAIN-CONTAINING PROTEIN"/>
    <property type="match status" value="1"/>
</dbReference>
<dbReference type="EMBL" id="JABBFX010000006">
    <property type="protein sequence ID" value="NML48559.1"/>
    <property type="molecule type" value="Genomic_DNA"/>
</dbReference>
<keyword evidence="2" id="KW-0732">Signal</keyword>